<proteinExistence type="predicted"/>
<evidence type="ECO:0000256" key="1">
    <source>
        <dbReference type="SAM" id="Phobius"/>
    </source>
</evidence>
<gene>
    <name evidence="2" type="ORF">EDD60_102192</name>
</gene>
<accession>A0A4R3Z648</accession>
<keyword evidence="3" id="KW-1185">Reference proteome</keyword>
<comment type="caution">
    <text evidence="2">The sequence shown here is derived from an EMBL/GenBank/DDBJ whole genome shotgun (WGS) entry which is preliminary data.</text>
</comment>
<keyword evidence="1" id="KW-0472">Membrane</keyword>
<protein>
    <recommendedName>
        <fullName evidence="4">Cna B-type domain-containing protein</fullName>
    </recommendedName>
</protein>
<dbReference type="Gene3D" id="2.160.20.110">
    <property type="match status" value="1"/>
</dbReference>
<evidence type="ECO:0008006" key="4">
    <source>
        <dbReference type="Google" id="ProtNLM"/>
    </source>
</evidence>
<dbReference type="EMBL" id="SMCQ01000002">
    <property type="protein sequence ID" value="TCW02227.1"/>
    <property type="molecule type" value="Genomic_DNA"/>
</dbReference>
<dbReference type="Gene3D" id="2.60.40.1140">
    <property type="entry name" value="Collagen-binding surface protein Cna, B-type domain"/>
    <property type="match status" value="1"/>
</dbReference>
<organism evidence="2 3">
    <name type="scientific">Longibaculum muris</name>
    <dbReference type="NCBI Taxonomy" id="1796628"/>
    <lineage>
        <taxon>Bacteria</taxon>
        <taxon>Bacillati</taxon>
        <taxon>Bacillota</taxon>
        <taxon>Erysipelotrichia</taxon>
        <taxon>Erysipelotrichales</taxon>
        <taxon>Coprobacillaceae</taxon>
        <taxon>Longibaculum</taxon>
    </lineage>
</organism>
<dbReference type="GeneID" id="98914429"/>
<dbReference type="RefSeq" id="WP_132226206.1">
    <property type="nucleotide sequence ID" value="NZ_JANKBF010000003.1"/>
</dbReference>
<name>A0A4R3Z648_9FIRM</name>
<feature type="transmembrane region" description="Helical" evidence="1">
    <location>
        <begin position="2485"/>
        <end position="2503"/>
    </location>
</feature>
<sequence length="2519" mass="267047">MLVNNKTLKKLILVLVAVSMIIGLTHFASLIARAENDDHLETEIVNTDESQDVDYSYLYEDGKIKIYNLKQLQAIGSHQPVKLTDNNEESFSKGDVLLVENTVITYSLDAQYLLMNDIVLDNENIWSLPDNFTGSFTSLETQNNKTLYDQQIDTIYIYNNYQLKILLSDNASKEPVMTQDYHASEFGMGQMIYPQDSQDYLTYNHSHHYVLSQFFTSDMPELISQQMKATQAETKETSDGRQFAGQVIWTDPTNQKEYILIGNKEQLAAIGSNQIVRTAIYSLVGKMQYGGDADLLKSQNGSDDYNFPSSSAVFIGNGVDQQTGEKSTKIVGGNSGHKYSRSENYIIFRDIDLNNETWTPLMFSGTMEGRLNMVSDANVTISHINVKQSEDLDMKKNLGIGFFGTISSERDDSYVKSKGQVSVSHLTLENVSVDNQSDKVQDSTSLVEGIIKGLSLAVTTLLETLLKILQLDSLTELLTGLANLGADDITNFATGGFVGRIYGDVLIKECLVEDLSISNVKDITGGFVGSIEGMTEYELVSRLGEAIVKLLETLLDAIPFLGLGDLVRILVDGGLLDIKQLIPISYRNPVIDNCSVSLNTRINSTKKYVGGFVGRQVGSFITNSTITGNSTTISGEKFVGGFSGLTVNAEIEGALNDLGINLIDAITNQSIIAGCSVEGVTSITASSTYAGGFTGVLADSYAIDCSVNGMNSVSSTEDYSGGFSGRATLGWAVSLGEDYGEKKYTLLSVIKESLGKLLSGDANKETVLLSLVGISPSVVAGCSVNGNSLEVSGKNYVGGLIGQGDGVQIYTSAQEQINSLRPINKKKVNYNGKNQPTVIQNLKSVKATEKYAGGIAGYVATASAGGILDTTLGIGNYLPFKIDNVNISGVSAGYTIEASHEYAGGAIGMAIGGKMNNVTLTNIQYVNALNHVGGFIGSGGTGSLVSAGGLNLLGLDLVKVDNLLNLAQAVVLDIDSAQVIGISSGMSIKATGSNQNGEVTLYDAAGFIGESTSANINGASVENVKEIKADINNGIAGGFVGSSNTGGLASISEDKTSVPGIVDISNLISAAGYLIPKYTNCKVEYVSNENNPQVMASIAGGFIGNMQSGTIENSDENYLAVKNIEYVQGTYYAGGFAGKAYSGGIVNSGGLSLLGALKLNVSAANIVSVLEVYIPIIKNANIDSTKGLIVMSNNQLTTDSHSGSAGGYIGYGSGVQVGHCEVNGLRNTKVTPPEQLENIDAPSYFNDQSSYAIKAPKYAGGFIGYMDVGSAASVGNGLSILGESIQLADAVSVLSAVVTTIEFSHVKGKTGGFSVLASSTENSEFAGHAGGYAGMIKGGHIQNSNVENFNYIIAQETAGGYVGDLEPGSLASVLDGADTSLLTKILDVNGLLSVGQTFIPTIRNSTTSCIPCGGAVRANAPSSLSIEKGMAGGFVGRNSGGQIWGNNNSSWKNQLSYNGPQSPCSVIRLRSVYGYEYAGGFTGLMECASTAQLGDVSILNGLIKLDNVLGLLNDMYPTEENTSICGPLKNINQETWNAWVENVGHDKSYGAWIKTVNNDKDLQNMIDQFSYGYKVVAGRDKFTDGLSVQSGCAGGYNGMMKGGIVTNATANDVMYVSSLRSAGGFSGEMITGGTAEVGNVSLLDLQLVHVGNLLNPIEVFVPVVKSSSTHGFRSGMTVVSFGNDITKHQGNAGGYVGNVVGGQIWGEDTKCQVTHLKLVRGANHCGGFAGKLDPGSIADVETGNQNGLIGRLLDNLISNVGSLADVLQATVTTVKNASVDGVSSGFSVVGGNSLQNALYAGGFVGKATGTVLGKKGEEVSGLSVNHLRMVNGGEYAGGFVGLADVGSVASISDDSDISILHLINTGNISVLDAFRPYMYYCQVSGISDGFVVTANLQKSFGQQSSQVYSGCAGGFAGAVLNGTVENSTVQQLNTIQALNYAGGFAGHLGKSGTVDLDSTGVSGGILGLTAGVIDVCGTIVKESSVTGITDGFVIKSEGGKQPISGGFAGLADLGRISTSKVNNAKKIYSDEIAGGFAGKTTMAYLVDTEAHSVIVDALLMVVNGLLKFLYADKLQDLELVDVGLGGALKVQLLADGKTLSVTLLGLEISVALSRKGASDNPSETDVAIVTIGDSTVRLPCTENGLTGDANTNLQIELIKANRTKITDSSITGVSIGYDVFGGKATDKTDGTGDNGIAGGFIGYNNEGYLINNQMYLADTIRGTENKIGEFIGQFSLESHYQKEVHVVGQDNEYRIYRAIQSVFKEIKKGNQIIGTLIDSETTDKINVYKVNHYQSVKDHQDYDGAVLSDENQSEPLNVYISPAKAVLMDDIKTSDNEITTTPNTPDSVDPCSEKVFLTIQKVWKDFSNLFGSRPDNIHIKITRHYKKDTSDIQDEKFNSDSQNTIELSKLNQEQNVWETVVSNLDAYYVEKDNDGNIIASYPYIYEIEEVKEDKLNNYTTTYEWDEYHYSAVVTNKNYSILPNTGGMGIWIYVFAGMSIVAVTKLSGRKRKKKTGVTSK</sequence>
<evidence type="ECO:0000313" key="2">
    <source>
        <dbReference type="EMBL" id="TCW02227.1"/>
    </source>
</evidence>
<reference evidence="2 3" key="1">
    <citation type="submission" date="2019-03" db="EMBL/GenBank/DDBJ databases">
        <title>Genomic Encyclopedia of Type Strains, Phase IV (KMG-IV): sequencing the most valuable type-strain genomes for metagenomic binning, comparative biology and taxonomic classification.</title>
        <authorList>
            <person name="Goeker M."/>
        </authorList>
    </citation>
    <scope>NUCLEOTIDE SEQUENCE [LARGE SCALE GENOMIC DNA]</scope>
    <source>
        <strain evidence="2 3">DSM 29487</strain>
    </source>
</reference>
<evidence type="ECO:0000313" key="3">
    <source>
        <dbReference type="Proteomes" id="UP000295515"/>
    </source>
</evidence>
<keyword evidence="1" id="KW-1133">Transmembrane helix</keyword>
<keyword evidence="1" id="KW-0812">Transmembrane</keyword>
<dbReference type="Proteomes" id="UP000295515">
    <property type="component" value="Unassembled WGS sequence"/>
</dbReference>